<keyword evidence="3 4" id="KW-0040">ANK repeat</keyword>
<accession>N1PBU0</accession>
<dbReference type="Gene3D" id="1.25.40.20">
    <property type="entry name" value="Ankyrin repeat-containing domain"/>
    <property type="match status" value="1"/>
</dbReference>
<dbReference type="GO" id="GO:0016567">
    <property type="term" value="P:protein ubiquitination"/>
    <property type="evidence" value="ECO:0007669"/>
    <property type="project" value="TreeGrafter"/>
</dbReference>
<dbReference type="OrthoDB" id="3641574at2759"/>
<dbReference type="PANTHER" id="PTHR24136:SF15">
    <property type="entry name" value="ANK_REP_REGION DOMAIN-CONTAINING PROTEIN"/>
    <property type="match status" value="1"/>
</dbReference>
<protein>
    <submittedName>
        <fullName evidence="5">Uncharacterized protein</fullName>
    </submittedName>
</protein>
<evidence type="ECO:0000256" key="3">
    <source>
        <dbReference type="ARBA" id="ARBA00023043"/>
    </source>
</evidence>
<dbReference type="GO" id="GO:0045732">
    <property type="term" value="P:positive regulation of protein catabolic process"/>
    <property type="evidence" value="ECO:0007669"/>
    <property type="project" value="TreeGrafter"/>
</dbReference>
<feature type="repeat" description="ANK" evidence="4">
    <location>
        <begin position="228"/>
        <end position="254"/>
    </location>
</feature>
<evidence type="ECO:0000256" key="1">
    <source>
        <dbReference type="ARBA" id="ARBA00005949"/>
    </source>
</evidence>
<dbReference type="Pfam" id="PF00023">
    <property type="entry name" value="Ank"/>
    <property type="match status" value="1"/>
</dbReference>
<dbReference type="Pfam" id="PF12796">
    <property type="entry name" value="Ank_2"/>
    <property type="match status" value="1"/>
</dbReference>
<dbReference type="InterPro" id="IPR002110">
    <property type="entry name" value="Ankyrin_rpt"/>
</dbReference>
<dbReference type="Proteomes" id="UP000016933">
    <property type="component" value="Unassembled WGS sequence"/>
</dbReference>
<evidence type="ECO:0000313" key="6">
    <source>
        <dbReference type="Proteomes" id="UP000016933"/>
    </source>
</evidence>
<organism evidence="5 6">
    <name type="scientific">Dothistroma septosporum (strain NZE10 / CBS 128990)</name>
    <name type="common">Red band needle blight fungus</name>
    <name type="synonym">Mycosphaerella pini</name>
    <dbReference type="NCBI Taxonomy" id="675120"/>
    <lineage>
        <taxon>Eukaryota</taxon>
        <taxon>Fungi</taxon>
        <taxon>Dikarya</taxon>
        <taxon>Ascomycota</taxon>
        <taxon>Pezizomycotina</taxon>
        <taxon>Dothideomycetes</taxon>
        <taxon>Dothideomycetidae</taxon>
        <taxon>Mycosphaerellales</taxon>
        <taxon>Mycosphaerellaceae</taxon>
        <taxon>Dothistroma</taxon>
    </lineage>
</organism>
<dbReference type="SMART" id="SM00248">
    <property type="entry name" value="ANK"/>
    <property type="match status" value="4"/>
</dbReference>
<dbReference type="InterPro" id="IPR051573">
    <property type="entry name" value="Ankyrin-SOCS_box_domain"/>
</dbReference>
<dbReference type="EMBL" id="KB446544">
    <property type="protein sequence ID" value="EME39768.1"/>
    <property type="molecule type" value="Genomic_DNA"/>
</dbReference>
<keyword evidence="2" id="KW-0677">Repeat</keyword>
<comment type="similarity">
    <text evidence="1">Belongs to the ankyrin SOCS box (ASB) family.</text>
</comment>
<evidence type="ECO:0000256" key="2">
    <source>
        <dbReference type="ARBA" id="ARBA00022737"/>
    </source>
</evidence>
<evidence type="ECO:0000256" key="4">
    <source>
        <dbReference type="PROSITE-ProRule" id="PRU00023"/>
    </source>
</evidence>
<dbReference type="PROSITE" id="PS50297">
    <property type="entry name" value="ANK_REP_REGION"/>
    <property type="match status" value="1"/>
</dbReference>
<dbReference type="eggNOG" id="ENOG502RHBR">
    <property type="taxonomic scope" value="Eukaryota"/>
</dbReference>
<reference evidence="5 6" key="2">
    <citation type="journal article" date="2012" name="PLoS Pathog.">
        <title>Diverse lifestyles and strategies of plant pathogenesis encoded in the genomes of eighteen Dothideomycetes fungi.</title>
        <authorList>
            <person name="Ohm R.A."/>
            <person name="Feau N."/>
            <person name="Henrissat B."/>
            <person name="Schoch C.L."/>
            <person name="Horwitz B.A."/>
            <person name="Barry K.W."/>
            <person name="Condon B.J."/>
            <person name="Copeland A.C."/>
            <person name="Dhillon B."/>
            <person name="Glaser F."/>
            <person name="Hesse C.N."/>
            <person name="Kosti I."/>
            <person name="LaButti K."/>
            <person name="Lindquist E.A."/>
            <person name="Lucas S."/>
            <person name="Salamov A.A."/>
            <person name="Bradshaw R.E."/>
            <person name="Ciuffetti L."/>
            <person name="Hamelin R.C."/>
            <person name="Kema G.H.J."/>
            <person name="Lawrence C."/>
            <person name="Scott J.A."/>
            <person name="Spatafora J.W."/>
            <person name="Turgeon B.G."/>
            <person name="de Wit P.J.G.M."/>
            <person name="Zhong S."/>
            <person name="Goodwin S.B."/>
            <person name="Grigoriev I.V."/>
        </authorList>
    </citation>
    <scope>NUCLEOTIDE SEQUENCE [LARGE SCALE GENOMIC DNA]</scope>
    <source>
        <strain evidence="6">NZE10 / CBS 128990</strain>
    </source>
</reference>
<sequence length="298" mass="32683">MTSTDPSMTENRTEVVQSAVDGLEGELNASSPLDAVLDSAIRDDNKDLVRAIVGAMEGSSTLASKRLAIIFGKPELLRILLEMDREIDDSIVETALECKDYESLNTLLDFGWRIETRIGLDLSPLDFAVDDLALMQCLVRLGANVNARSRLDESSLSRAIVSGSMEVVRYLIDEGTDLRHGNLLHCAAERSDQFEGADLVEELVKKGASVNAYRFHNPIAFRWRGLYTLPTALHIASANGNVLVAEALFRHGADPHQPMLQATKLTKPSSLDIAHQNNNAVLVDLFTGRLAPRCEKEA</sequence>
<proteinExistence type="inferred from homology"/>
<dbReference type="PANTHER" id="PTHR24136">
    <property type="entry name" value="SOWAH (DROSOPHILA) HOMOLOG"/>
    <property type="match status" value="1"/>
</dbReference>
<gene>
    <name evidence="5" type="ORF">DOTSEDRAFT_74614</name>
</gene>
<dbReference type="STRING" id="675120.N1PBU0"/>
<evidence type="ECO:0000313" key="5">
    <source>
        <dbReference type="EMBL" id="EME39768.1"/>
    </source>
</evidence>
<dbReference type="AlphaFoldDB" id="N1PBU0"/>
<dbReference type="OMA" id="WRIETRI"/>
<reference evidence="6" key="1">
    <citation type="journal article" date="2012" name="PLoS Genet.">
        <title>The genomes of the fungal plant pathogens Cladosporium fulvum and Dothistroma septosporum reveal adaptation to different hosts and lifestyles but also signatures of common ancestry.</title>
        <authorList>
            <person name="de Wit P.J.G.M."/>
            <person name="van der Burgt A."/>
            <person name="Oekmen B."/>
            <person name="Stergiopoulos I."/>
            <person name="Abd-Elsalam K.A."/>
            <person name="Aerts A.L."/>
            <person name="Bahkali A.H."/>
            <person name="Beenen H.G."/>
            <person name="Chettri P."/>
            <person name="Cox M.P."/>
            <person name="Datema E."/>
            <person name="de Vries R.P."/>
            <person name="Dhillon B."/>
            <person name="Ganley A.R."/>
            <person name="Griffiths S.A."/>
            <person name="Guo Y."/>
            <person name="Hamelin R.C."/>
            <person name="Henrissat B."/>
            <person name="Kabir M.S."/>
            <person name="Jashni M.K."/>
            <person name="Kema G."/>
            <person name="Klaubauf S."/>
            <person name="Lapidus A."/>
            <person name="Levasseur A."/>
            <person name="Lindquist E."/>
            <person name="Mehrabi R."/>
            <person name="Ohm R.A."/>
            <person name="Owen T.J."/>
            <person name="Salamov A."/>
            <person name="Schwelm A."/>
            <person name="Schijlen E."/>
            <person name="Sun H."/>
            <person name="van den Burg H.A."/>
            <person name="van Ham R.C.H.J."/>
            <person name="Zhang S."/>
            <person name="Goodwin S.B."/>
            <person name="Grigoriev I.V."/>
            <person name="Collemare J."/>
            <person name="Bradshaw R.E."/>
        </authorList>
    </citation>
    <scope>NUCLEOTIDE SEQUENCE [LARGE SCALE GENOMIC DNA]</scope>
    <source>
        <strain evidence="6">NZE10 / CBS 128990</strain>
    </source>
</reference>
<keyword evidence="6" id="KW-1185">Reference proteome</keyword>
<dbReference type="SUPFAM" id="SSF48403">
    <property type="entry name" value="Ankyrin repeat"/>
    <property type="match status" value="1"/>
</dbReference>
<name>N1PBU0_DOTSN</name>
<dbReference type="InterPro" id="IPR036770">
    <property type="entry name" value="Ankyrin_rpt-contain_sf"/>
</dbReference>
<dbReference type="HOGENOM" id="CLU_994057_0_0_1"/>
<dbReference type="PROSITE" id="PS50088">
    <property type="entry name" value="ANK_REPEAT"/>
    <property type="match status" value="1"/>
</dbReference>